<gene>
    <name evidence="7" type="ordered locus">Hbal_2709</name>
</gene>
<dbReference type="Gene3D" id="1.10.1740.10">
    <property type="match status" value="1"/>
</dbReference>
<dbReference type="NCBIfam" id="TIGR02937">
    <property type="entry name" value="sigma70-ECF"/>
    <property type="match status" value="1"/>
</dbReference>
<keyword evidence="3" id="KW-0731">Sigma factor</keyword>
<dbReference type="HOGENOM" id="CLU_047691_12_5_5"/>
<evidence type="ECO:0000256" key="4">
    <source>
        <dbReference type="ARBA" id="ARBA00023163"/>
    </source>
</evidence>
<feature type="domain" description="RNA polymerase sigma factor 70 region 4 type 2" evidence="6">
    <location>
        <begin position="114"/>
        <end position="160"/>
    </location>
</feature>
<dbReference type="Gene3D" id="1.10.10.10">
    <property type="entry name" value="Winged helix-like DNA-binding domain superfamily/Winged helix DNA-binding domain"/>
    <property type="match status" value="1"/>
</dbReference>
<dbReference type="GO" id="GO:0006352">
    <property type="term" value="P:DNA-templated transcription initiation"/>
    <property type="evidence" value="ECO:0007669"/>
    <property type="project" value="InterPro"/>
</dbReference>
<dbReference type="KEGG" id="hba:Hbal_2709"/>
<dbReference type="Pfam" id="PF04542">
    <property type="entry name" value="Sigma70_r2"/>
    <property type="match status" value="1"/>
</dbReference>
<keyword evidence="4" id="KW-0804">Transcription</keyword>
<dbReference type="STRING" id="582402.Hbal_2709"/>
<dbReference type="Proteomes" id="UP000002745">
    <property type="component" value="Chromosome"/>
</dbReference>
<dbReference type="InterPro" id="IPR013249">
    <property type="entry name" value="RNA_pol_sigma70_r4_t2"/>
</dbReference>
<dbReference type="EMBL" id="CP001678">
    <property type="protein sequence ID" value="ACT60383.1"/>
    <property type="molecule type" value="Genomic_DNA"/>
</dbReference>
<keyword evidence="8" id="KW-1185">Reference proteome</keyword>
<dbReference type="InterPro" id="IPR007627">
    <property type="entry name" value="RNA_pol_sigma70_r2"/>
</dbReference>
<evidence type="ECO:0000256" key="3">
    <source>
        <dbReference type="ARBA" id="ARBA00023082"/>
    </source>
</evidence>
<dbReference type="PANTHER" id="PTHR43133:SF63">
    <property type="entry name" value="RNA POLYMERASE SIGMA FACTOR FECI-RELATED"/>
    <property type="match status" value="1"/>
</dbReference>
<keyword evidence="2" id="KW-0805">Transcription regulation</keyword>
<sequence>MSMAFKLEKLYRDNFQTLVAFARSKGCLPDVAEEIVQDAFTRLNKYEAFDEIENEIAFLRTIIVNIIRDRFRRHKITPVLIDYEDLNDELKSDAPGPEASHMSKTLLRQTMDDINELPEVTKHIFTAYRIQEKTYQQISQENNISISIVRRHLRDAIVHLTQRRERREQN</sequence>
<reference evidence="8" key="1">
    <citation type="journal article" date="2011" name="J. Bacteriol.">
        <title>Genome sequences of eight morphologically diverse alphaproteobacteria.</title>
        <authorList>
            <consortium name="US DOE Joint Genome Institute"/>
            <person name="Brown P.J."/>
            <person name="Kysela D.T."/>
            <person name="Buechlein A."/>
            <person name="Hemmerich C."/>
            <person name="Brun Y.V."/>
        </authorList>
    </citation>
    <scope>NUCLEOTIDE SEQUENCE [LARGE SCALE GENOMIC DNA]</scope>
    <source>
        <strain evidence="8">ATCC 49814 / DSM 5838 / IFAM 1418</strain>
    </source>
</reference>
<dbReference type="InterPro" id="IPR036388">
    <property type="entry name" value="WH-like_DNA-bd_sf"/>
</dbReference>
<dbReference type="eggNOG" id="COG1595">
    <property type="taxonomic scope" value="Bacteria"/>
</dbReference>
<dbReference type="GO" id="GO:0016987">
    <property type="term" value="F:sigma factor activity"/>
    <property type="evidence" value="ECO:0007669"/>
    <property type="project" value="UniProtKB-KW"/>
</dbReference>
<accession>C6XQ84</accession>
<proteinExistence type="inferred from homology"/>
<name>C6XQ84_HIRBI</name>
<dbReference type="InterPro" id="IPR013324">
    <property type="entry name" value="RNA_pol_sigma_r3/r4-like"/>
</dbReference>
<dbReference type="InterPro" id="IPR039425">
    <property type="entry name" value="RNA_pol_sigma-70-like"/>
</dbReference>
<comment type="similarity">
    <text evidence="1">Belongs to the sigma-70 factor family. ECF subfamily.</text>
</comment>
<evidence type="ECO:0000256" key="2">
    <source>
        <dbReference type="ARBA" id="ARBA00023015"/>
    </source>
</evidence>
<dbReference type="InterPro" id="IPR013325">
    <property type="entry name" value="RNA_pol_sigma_r2"/>
</dbReference>
<dbReference type="SUPFAM" id="SSF88946">
    <property type="entry name" value="Sigma2 domain of RNA polymerase sigma factors"/>
    <property type="match status" value="1"/>
</dbReference>
<dbReference type="GO" id="GO:0003677">
    <property type="term" value="F:DNA binding"/>
    <property type="evidence" value="ECO:0007669"/>
    <property type="project" value="InterPro"/>
</dbReference>
<evidence type="ECO:0000313" key="8">
    <source>
        <dbReference type="Proteomes" id="UP000002745"/>
    </source>
</evidence>
<protein>
    <submittedName>
        <fullName evidence="7">RNA polymerase, sigma-24 subunit, ECF subfamily</fullName>
    </submittedName>
</protein>
<dbReference type="PANTHER" id="PTHR43133">
    <property type="entry name" value="RNA POLYMERASE ECF-TYPE SIGMA FACTO"/>
    <property type="match status" value="1"/>
</dbReference>
<dbReference type="InterPro" id="IPR014284">
    <property type="entry name" value="RNA_pol_sigma-70_dom"/>
</dbReference>
<organism evidence="7 8">
    <name type="scientific">Hirschia baltica (strain ATCC 49814 / DSM 5838 / IFAM 1418)</name>
    <dbReference type="NCBI Taxonomy" id="582402"/>
    <lineage>
        <taxon>Bacteria</taxon>
        <taxon>Pseudomonadati</taxon>
        <taxon>Pseudomonadota</taxon>
        <taxon>Alphaproteobacteria</taxon>
        <taxon>Hyphomonadales</taxon>
        <taxon>Hyphomonadaceae</taxon>
        <taxon>Hirschia</taxon>
    </lineage>
</organism>
<dbReference type="RefSeq" id="WP_015828533.1">
    <property type="nucleotide sequence ID" value="NC_012982.1"/>
</dbReference>
<evidence type="ECO:0000256" key="1">
    <source>
        <dbReference type="ARBA" id="ARBA00010641"/>
    </source>
</evidence>
<evidence type="ECO:0000313" key="7">
    <source>
        <dbReference type="EMBL" id="ACT60383.1"/>
    </source>
</evidence>
<dbReference type="AlphaFoldDB" id="C6XQ84"/>
<feature type="domain" description="RNA polymerase sigma-70 region 2" evidence="5">
    <location>
        <begin position="10"/>
        <end position="75"/>
    </location>
</feature>
<evidence type="ECO:0000259" key="5">
    <source>
        <dbReference type="Pfam" id="PF04542"/>
    </source>
</evidence>
<dbReference type="Pfam" id="PF08281">
    <property type="entry name" value="Sigma70_r4_2"/>
    <property type="match status" value="1"/>
</dbReference>
<dbReference type="SUPFAM" id="SSF88659">
    <property type="entry name" value="Sigma3 and sigma4 domains of RNA polymerase sigma factors"/>
    <property type="match status" value="1"/>
</dbReference>
<evidence type="ECO:0000259" key="6">
    <source>
        <dbReference type="Pfam" id="PF08281"/>
    </source>
</evidence>
<dbReference type="OrthoDB" id="9794372at2"/>